<name>A0A2P2K4H6_RHIMU</name>
<dbReference type="EMBL" id="GGEC01020140">
    <property type="protein sequence ID" value="MBX00624.1"/>
    <property type="molecule type" value="Transcribed_RNA"/>
</dbReference>
<proteinExistence type="predicted"/>
<protein>
    <submittedName>
        <fullName evidence="1">Uncharacterized protein</fullName>
    </submittedName>
</protein>
<sequence>MFCDSAVCNMYWSWKFAKFHQNSVSLMCGLYQL</sequence>
<accession>A0A2P2K4H6</accession>
<evidence type="ECO:0000313" key="1">
    <source>
        <dbReference type="EMBL" id="MBX00624.1"/>
    </source>
</evidence>
<organism evidence="1">
    <name type="scientific">Rhizophora mucronata</name>
    <name type="common">Asiatic mangrove</name>
    <dbReference type="NCBI Taxonomy" id="61149"/>
    <lineage>
        <taxon>Eukaryota</taxon>
        <taxon>Viridiplantae</taxon>
        <taxon>Streptophyta</taxon>
        <taxon>Embryophyta</taxon>
        <taxon>Tracheophyta</taxon>
        <taxon>Spermatophyta</taxon>
        <taxon>Magnoliopsida</taxon>
        <taxon>eudicotyledons</taxon>
        <taxon>Gunneridae</taxon>
        <taxon>Pentapetalae</taxon>
        <taxon>rosids</taxon>
        <taxon>fabids</taxon>
        <taxon>Malpighiales</taxon>
        <taxon>Rhizophoraceae</taxon>
        <taxon>Rhizophora</taxon>
    </lineage>
</organism>
<reference evidence="1" key="1">
    <citation type="submission" date="2018-02" db="EMBL/GenBank/DDBJ databases">
        <title>Rhizophora mucronata_Transcriptome.</title>
        <authorList>
            <person name="Meera S.P."/>
            <person name="Sreeshan A."/>
            <person name="Augustine A."/>
        </authorList>
    </citation>
    <scope>NUCLEOTIDE SEQUENCE</scope>
    <source>
        <tissue evidence="1">Leaf</tissue>
    </source>
</reference>
<dbReference type="AlphaFoldDB" id="A0A2P2K4H6"/>